<evidence type="ECO:0000313" key="2">
    <source>
        <dbReference type="EMBL" id="AAF99251.1"/>
    </source>
</evidence>
<sequence>MIIMNGEFIFMCLCSLMQIFFTSAISTSDMPISCDKEGIVVTAAYNRFTGRVSVRLRLFQTLDLIRFDNGHLIALYPWVCTELMTTEEFFAREQVTFLKTLALKFLNSTIIMITYMLAEGEPLITVHIDSSSTVSQGYYGISSFGPNGHAMEPYANGTYFDTILGTRGAILSRWRMLCNLTKEKDKPENMMTSFFYDPNAYMFHCELRTHVPMRYYFYLRCDGCKTVMGKIIALDDGDTIIGRVINRSHNKPNEVACVILSPHGWERTLVPTTKMFVSEVSTVGRTPDMVKRYTRSRMGIYLTIALVCVIVFVFLISIFFIQKKSSKSSENFMNRIRLRLRYFSMNGEQRVVIDRE</sequence>
<dbReference type="Gene3D" id="3.30.500.30">
    <property type="match status" value="1"/>
</dbReference>
<reference evidence="2 3" key="10">
    <citation type="journal article" date="2000" name="Virus Res.">
        <title>Rat cytomegalovirus R89 is a highly conserved gene which expresses a spliced transcript.</title>
        <authorList>
            <person name="Gruijthuijsen Y.K."/>
            <person name="Beuken E."/>
            <person name="Bruggeman C.A."/>
            <person name="Vink C."/>
        </authorList>
    </citation>
    <scope>NUCLEOTIDE SEQUENCE [LARGE SCALE GENOMIC DNA]</scope>
    <source>
        <strain evidence="2 3">Maastricht</strain>
    </source>
</reference>
<reference evidence="2 3" key="8">
    <citation type="journal article" date="2000" name="J. Virol.">
        <title>The r144 major histocompatibility complex class I-like gene of rat cytomegalovirus is dispensable for both acute and long-term infection in the immunocompromised host.</title>
        <authorList>
            <person name="Beisser P.S."/>
            <person name="Kloover J.S."/>
            <person name="Grauls G.E."/>
            <person name="Blok M.J."/>
            <person name="Bruggeman C.A."/>
            <person name="Vink C."/>
        </authorList>
    </citation>
    <scope>NUCLEOTIDE SEQUENCE [LARGE SCALE GENOMIC DNA]</scope>
    <source>
        <strain evidence="2 3">Maastricht</strain>
    </source>
</reference>
<feature type="transmembrane region" description="Helical" evidence="1">
    <location>
        <begin position="298"/>
        <end position="321"/>
    </location>
</feature>
<reference evidence="2 3" key="5">
    <citation type="journal article" date="1998" name="Virology">
        <title>The Maastricht strain and England strain of rat cytomegalovirus represent different betaherpesvirus species rather than strains.</title>
        <authorList>
            <person name="Beisser P.S."/>
            <person name="Kaptein S.J."/>
            <person name="Beuken E."/>
            <person name="Bruggeman C.A."/>
            <person name="Vink C."/>
        </authorList>
    </citation>
    <scope>NUCLEOTIDE SEQUENCE [LARGE SCALE GENOMIC DNA]</scope>
    <source>
        <strain evidence="2 3">Maastricht</strain>
    </source>
</reference>
<keyword evidence="1" id="KW-0812">Transmembrane</keyword>
<reference evidence="2 3" key="1">
    <citation type="journal article" date="1996" name="J. Gen. Virol.">
        <title>Cloning and sequence analysis of the genes encoding DNA polymerase, glycoprotein B, ICP18.5 and major DNA-binding protein of rat cytomegalovirus.</title>
        <authorList>
            <person name="Beuken E."/>
            <person name="Slobbe R."/>
            <person name="Bruggeman C.A."/>
            <person name="Vink C."/>
        </authorList>
    </citation>
    <scope>NUCLEOTIDE SEQUENCE [LARGE SCALE GENOMIC DNA]</scope>
    <source>
        <strain evidence="2 3">Maastricht</strain>
    </source>
</reference>
<evidence type="ECO:0000313" key="3">
    <source>
        <dbReference type="Proteomes" id="UP000008288"/>
    </source>
</evidence>
<reference evidence="2 3" key="4">
    <citation type="journal article" date="1998" name="J. Virol.">
        <title>The R33 G protein-coupled receptor gene of rat cytomegalovirus plays an essential role in the pathogenesis of viral infection.</title>
        <authorList>
            <person name="Beisser P.S."/>
            <person name="Vink C."/>
            <person name="Van Dam J.G."/>
            <person name="Grauls G."/>
            <person name="Vanherle S.J."/>
            <person name="Bruggeman C.A."/>
        </authorList>
    </citation>
    <scope>NUCLEOTIDE SEQUENCE [LARGE SCALE GENOMIC DNA]</scope>
    <source>
        <strain evidence="2 3">Maastricht</strain>
    </source>
</reference>
<keyword evidence="1" id="KW-1133">Transmembrane helix</keyword>
<dbReference type="KEGG" id="vg:940315"/>
<evidence type="ECO:0000256" key="1">
    <source>
        <dbReference type="SAM" id="Phobius"/>
    </source>
</evidence>
<reference evidence="2 3" key="6">
    <citation type="journal article" date="1999" name="J. Gen. Virol.">
        <title>The rat cytomegalovirus R32 gene encodes a virion-associated protein that elicits a strong humoral immune response in infected rats.</title>
        <authorList>
            <person name="Beuken E."/>
            <person name="Grauls G."/>
            <person name="Bruggeman C.A."/>
            <person name="Vink C."/>
        </authorList>
    </citation>
    <scope>NUCLEOTIDE SEQUENCE [LARGE SCALE GENOMIC DNA]</scope>
    <source>
        <strain evidence="2 3">Maastricht</strain>
    </source>
</reference>
<reference evidence="2 3" key="9">
    <citation type="journal article" date="2000" name="J. Virol.">
        <title>Complete DNA sequence of the rat cytomegalovirus genome.</title>
        <authorList>
            <person name="Vink C."/>
            <person name="Beuken E."/>
            <person name="Bruggeman C.A."/>
        </authorList>
    </citation>
    <scope>NUCLEOTIDE SEQUENCE [LARGE SCALE GENOMIC DNA]</scope>
    <source>
        <strain evidence="2 3">Maastricht</strain>
    </source>
</reference>
<organism evidence="2 3">
    <name type="scientific">Rat cytomegalovirus (strain Maastricht)</name>
    <dbReference type="NCBI Taxonomy" id="79700"/>
    <lineage>
        <taxon>Viruses</taxon>
        <taxon>Duplodnaviria</taxon>
        <taxon>Heunggongvirae</taxon>
        <taxon>Peploviricota</taxon>
        <taxon>Herviviricetes</taxon>
        <taxon>Herpesvirales</taxon>
        <taxon>Orthoherpesviridae</taxon>
        <taxon>Betaherpesvirinae</taxon>
        <taxon>Muromegalovirus</taxon>
        <taxon>Muromegalovirus muridbeta2</taxon>
        <taxon>Murid betaherpesvirus 2</taxon>
    </lineage>
</organism>
<dbReference type="RefSeq" id="NP_064264.1">
    <property type="nucleotide sequence ID" value="NC_002512.2"/>
</dbReference>
<name>Q9DW39_RCMVM</name>
<dbReference type="GeneID" id="940315"/>
<keyword evidence="1" id="KW-0472">Membrane</keyword>
<gene>
    <name evidence="2" type="primary">r152.2</name>
</gene>
<reference evidence="2 3" key="2">
    <citation type="journal article" date="1996" name="J. Virol.">
        <title>Structure of the rat cytomegalovirus genome termini.</title>
        <authorList>
            <person name="Vink C."/>
            <person name="Beuken E."/>
            <person name="Bruggeman C.A."/>
        </authorList>
    </citation>
    <scope>NUCLEOTIDE SEQUENCE [LARGE SCALE GENOMIC DNA]</scope>
    <source>
        <strain evidence="2 3">Maastricht</strain>
    </source>
</reference>
<dbReference type="Proteomes" id="UP000008288">
    <property type="component" value="Segment"/>
</dbReference>
<reference evidence="2 3" key="3">
    <citation type="journal article" date="1997" name="J. Gen. Virol.">
        <title>Cloning and functional characterization of the origin of lytic-phase DNA replication of rat cytomegalovirus.</title>
        <authorList>
            <person name="Vink C."/>
            <person name="Beuken E."/>
            <person name="Bruggeman C.A."/>
        </authorList>
    </citation>
    <scope>NUCLEOTIDE SEQUENCE [LARGE SCALE GENOMIC DNA]</scope>
    <source>
        <strain evidence="2 3">Maastricht</strain>
    </source>
</reference>
<proteinExistence type="predicted"/>
<dbReference type="Gene3D" id="2.60.40.2920">
    <property type="match status" value="1"/>
</dbReference>
<keyword evidence="3" id="KW-1185">Reference proteome</keyword>
<dbReference type="EMBL" id="AF232689">
    <property type="protein sequence ID" value="AAF99251.1"/>
    <property type="molecule type" value="Genomic_DNA"/>
</dbReference>
<organismHost>
    <name type="scientific">Rattus</name>
    <name type="common">rats</name>
    <dbReference type="NCBI Taxonomy" id="10114"/>
</organismHost>
<protein>
    <submittedName>
        <fullName evidence="2">Pr152.2</fullName>
    </submittedName>
</protein>
<reference evidence="2 3" key="7">
    <citation type="journal article" date="1999" name="J. Virol.">
        <title>Deletion of the R78 G protein-coupled receptor gene from rat cytomegalovirus results in an attenuated, syncytium-inducing mutant strain.</title>
        <authorList>
            <person name="Beisser P.S."/>
            <person name="Grauls G."/>
            <person name="Bruggeman C.A."/>
            <person name="Vink C."/>
        </authorList>
    </citation>
    <scope>NUCLEOTIDE SEQUENCE [LARGE SCALE GENOMIC DNA]</scope>
    <source>
        <strain evidence="2 3">Maastricht</strain>
    </source>
</reference>
<accession>Q9DW39</accession>